<dbReference type="InterPro" id="IPR008927">
    <property type="entry name" value="6-PGluconate_DH-like_C_sf"/>
</dbReference>
<accession>A0A381VLU0</accession>
<dbReference type="EMBL" id="UINC01009196">
    <property type="protein sequence ID" value="SVA41262.1"/>
    <property type="molecule type" value="Genomic_DNA"/>
</dbReference>
<evidence type="ECO:0000313" key="2">
    <source>
        <dbReference type="EMBL" id="SVA41262.1"/>
    </source>
</evidence>
<dbReference type="AlphaFoldDB" id="A0A381VLU0"/>
<dbReference type="InterPro" id="IPR003421">
    <property type="entry name" value="Opine_DH"/>
</dbReference>
<reference evidence="2" key="1">
    <citation type="submission" date="2018-05" db="EMBL/GenBank/DDBJ databases">
        <authorList>
            <person name="Lanie J.A."/>
            <person name="Ng W.-L."/>
            <person name="Kazmierczak K.M."/>
            <person name="Andrzejewski T.M."/>
            <person name="Davidsen T.M."/>
            <person name="Wayne K.J."/>
            <person name="Tettelin H."/>
            <person name="Glass J.I."/>
            <person name="Rusch D."/>
            <person name="Podicherti R."/>
            <person name="Tsui H.-C.T."/>
            <person name="Winkler M.E."/>
        </authorList>
    </citation>
    <scope>NUCLEOTIDE SEQUENCE</scope>
</reference>
<dbReference type="GO" id="GO:0016491">
    <property type="term" value="F:oxidoreductase activity"/>
    <property type="evidence" value="ECO:0007669"/>
    <property type="project" value="InterPro"/>
</dbReference>
<organism evidence="2">
    <name type="scientific">marine metagenome</name>
    <dbReference type="NCBI Taxonomy" id="408172"/>
    <lineage>
        <taxon>unclassified sequences</taxon>
        <taxon>metagenomes</taxon>
        <taxon>ecological metagenomes</taxon>
    </lineage>
</organism>
<proteinExistence type="predicted"/>
<evidence type="ECO:0000259" key="1">
    <source>
        <dbReference type="Pfam" id="PF02317"/>
    </source>
</evidence>
<sequence length="113" mass="12355">GYDLVPVAEAFHQAGFGPKGRLWEVINGSHMLTRLKAPGSLDSRWLSEDIPFGISAWSKIGKQYGVNCPVMDSFVQIGNIVMGADRNEGRGPKDFGIENLSISELQNYLQTGT</sequence>
<feature type="domain" description="Opine dehydrogenase" evidence="1">
    <location>
        <begin position="21"/>
        <end position="81"/>
    </location>
</feature>
<dbReference type="Gene3D" id="1.10.1040.10">
    <property type="entry name" value="N-(1-d-carboxylethyl)-l-norvaline Dehydrogenase, domain 2"/>
    <property type="match status" value="1"/>
</dbReference>
<dbReference type="SUPFAM" id="SSF48179">
    <property type="entry name" value="6-phosphogluconate dehydrogenase C-terminal domain-like"/>
    <property type="match status" value="1"/>
</dbReference>
<feature type="non-terminal residue" evidence="2">
    <location>
        <position position="1"/>
    </location>
</feature>
<name>A0A381VLU0_9ZZZZ</name>
<dbReference type="InterPro" id="IPR013328">
    <property type="entry name" value="6PGD_dom2"/>
</dbReference>
<protein>
    <recommendedName>
        <fullName evidence="1">Opine dehydrogenase domain-containing protein</fullName>
    </recommendedName>
</protein>
<dbReference type="Pfam" id="PF02317">
    <property type="entry name" value="Octopine_DH"/>
    <property type="match status" value="1"/>
</dbReference>
<gene>
    <name evidence="2" type="ORF">METZ01_LOCUS94116</name>
</gene>